<keyword evidence="3" id="KW-1185">Reference proteome</keyword>
<dbReference type="PROSITE" id="PS51257">
    <property type="entry name" value="PROKAR_LIPOPROTEIN"/>
    <property type="match status" value="1"/>
</dbReference>
<name>Q1YMH0_AURMS</name>
<dbReference type="InterPro" id="IPR001969">
    <property type="entry name" value="Aspartic_peptidase_AS"/>
</dbReference>
<dbReference type="OrthoDB" id="7595324at2"/>
<protein>
    <submittedName>
        <fullName evidence="2">Uncharacterized protein</fullName>
    </submittedName>
</protein>
<dbReference type="Pfam" id="PF13975">
    <property type="entry name" value="gag-asp_proteas"/>
    <property type="match status" value="1"/>
</dbReference>
<dbReference type="InterPro" id="IPR011969">
    <property type="entry name" value="Clan_AA_Asp_peptidase_C"/>
</dbReference>
<proteinExistence type="predicted"/>
<dbReference type="NCBIfam" id="TIGR02281">
    <property type="entry name" value="clan_AA_DTGA"/>
    <property type="match status" value="1"/>
</dbReference>
<dbReference type="GO" id="GO:0006508">
    <property type="term" value="P:proteolysis"/>
    <property type="evidence" value="ECO:0007669"/>
    <property type="project" value="InterPro"/>
</dbReference>
<feature type="transmembrane region" description="Helical" evidence="1">
    <location>
        <begin position="40"/>
        <end position="58"/>
    </location>
</feature>
<keyword evidence="1" id="KW-1133">Transmembrane helix</keyword>
<dbReference type="BioCyc" id="AURANTIMONAS:SI859A1_02227-MONOMER"/>
<dbReference type="AlphaFoldDB" id="Q1YMH0"/>
<keyword evidence="1" id="KW-0812">Transmembrane</keyword>
<reference evidence="2 3" key="1">
    <citation type="journal article" date="2008" name="Appl. Environ. Microbiol.">
        <title>Genomic insights into Mn(II) oxidation by the marine alphaproteobacterium Aurantimonas sp. strain SI85-9A1.</title>
        <authorList>
            <person name="Dick G.J."/>
            <person name="Podell S."/>
            <person name="Johnson H.A."/>
            <person name="Rivera-Espinoza Y."/>
            <person name="Bernier-Latmani R."/>
            <person name="McCarthy J.K."/>
            <person name="Torpey J.W."/>
            <person name="Clement B.G."/>
            <person name="Gaasterland T."/>
            <person name="Tebo B.M."/>
        </authorList>
    </citation>
    <scope>NUCLEOTIDE SEQUENCE [LARGE SCALE GENOMIC DNA]</scope>
    <source>
        <strain evidence="2 3">SI85-9A1</strain>
    </source>
</reference>
<evidence type="ECO:0000256" key="1">
    <source>
        <dbReference type="SAM" id="Phobius"/>
    </source>
</evidence>
<dbReference type="HOGENOM" id="CLU_099411_0_0_5"/>
<keyword evidence="1" id="KW-0472">Membrane</keyword>
<dbReference type="RefSeq" id="WP_009210051.1">
    <property type="nucleotide sequence ID" value="NZ_BBWP01000043.1"/>
</dbReference>
<dbReference type="Proteomes" id="UP000000321">
    <property type="component" value="Unassembled WGS sequence"/>
</dbReference>
<evidence type="ECO:0000313" key="2">
    <source>
        <dbReference type="EMBL" id="EAS51411.1"/>
    </source>
</evidence>
<evidence type="ECO:0000313" key="3">
    <source>
        <dbReference type="Proteomes" id="UP000000321"/>
    </source>
</evidence>
<dbReference type="InterPro" id="IPR034122">
    <property type="entry name" value="Retropepsin-like_bacterial"/>
</dbReference>
<dbReference type="GO" id="GO:0004190">
    <property type="term" value="F:aspartic-type endopeptidase activity"/>
    <property type="evidence" value="ECO:0007669"/>
    <property type="project" value="InterPro"/>
</dbReference>
<dbReference type="SUPFAM" id="SSF50630">
    <property type="entry name" value="Acid proteases"/>
    <property type="match status" value="1"/>
</dbReference>
<dbReference type="PROSITE" id="PS00141">
    <property type="entry name" value="ASP_PROTEASE"/>
    <property type="match status" value="1"/>
</dbReference>
<dbReference type="InterPro" id="IPR021109">
    <property type="entry name" value="Peptidase_aspartic_dom_sf"/>
</dbReference>
<dbReference type="Gene3D" id="2.40.70.10">
    <property type="entry name" value="Acid Proteases"/>
    <property type="match status" value="1"/>
</dbReference>
<feature type="transmembrane region" description="Helical" evidence="1">
    <location>
        <begin position="65"/>
        <end position="86"/>
    </location>
</feature>
<sequence>MRRGSLLWIILAVLGAACLALVLNQDGTIAGLPDNQFASLAYYGVWGLALASGAILFLRTNLAGALKGAAIWGLAFLVLIAAYGFAPELSALKDRVVAVLVPGTLVSVGDGTEGSRFMSLRGADDHFHLDGEIDGKPISFMVDTGASMIALDRTTAESVGIDTSQLRYSQQVMTANGVVGAAPVRLDEVRVGDIVRRGVAAAVTESDGLGVALLGMSFLNTLTSFDFRGDRLILTD</sequence>
<dbReference type="CDD" id="cd05483">
    <property type="entry name" value="retropepsin_like_bacteria"/>
    <property type="match status" value="1"/>
</dbReference>
<comment type="caution">
    <text evidence="2">The sequence shown here is derived from an EMBL/GenBank/DDBJ whole genome shotgun (WGS) entry which is preliminary data.</text>
</comment>
<dbReference type="MEROPS" id="A32.001"/>
<gene>
    <name evidence="2" type="ORF">SI859A1_02227</name>
</gene>
<accession>Q1YMH0</accession>
<organism evidence="2 3">
    <name type="scientific">Aurantimonas manganoxydans (strain ATCC BAA-1229 / DSM 21871 / SI85-9A1)</name>
    <dbReference type="NCBI Taxonomy" id="287752"/>
    <lineage>
        <taxon>Bacteria</taxon>
        <taxon>Pseudomonadati</taxon>
        <taxon>Pseudomonadota</taxon>
        <taxon>Alphaproteobacteria</taxon>
        <taxon>Hyphomicrobiales</taxon>
        <taxon>Aurantimonadaceae</taxon>
        <taxon>Aurantimonas</taxon>
    </lineage>
</organism>
<dbReference type="EMBL" id="AAPJ01000001">
    <property type="protein sequence ID" value="EAS51411.1"/>
    <property type="molecule type" value="Genomic_DNA"/>
</dbReference>